<dbReference type="InParanoid" id="E2ACP0"/>
<feature type="region of interest" description="Disordered" evidence="1">
    <location>
        <begin position="39"/>
        <end position="73"/>
    </location>
</feature>
<organism evidence="3">
    <name type="scientific">Camponotus floridanus</name>
    <name type="common">Florida carpenter ant</name>
    <dbReference type="NCBI Taxonomy" id="104421"/>
    <lineage>
        <taxon>Eukaryota</taxon>
        <taxon>Metazoa</taxon>
        <taxon>Ecdysozoa</taxon>
        <taxon>Arthropoda</taxon>
        <taxon>Hexapoda</taxon>
        <taxon>Insecta</taxon>
        <taxon>Pterygota</taxon>
        <taxon>Neoptera</taxon>
        <taxon>Endopterygota</taxon>
        <taxon>Hymenoptera</taxon>
        <taxon>Apocrita</taxon>
        <taxon>Aculeata</taxon>
        <taxon>Formicoidea</taxon>
        <taxon>Formicidae</taxon>
        <taxon>Formicinae</taxon>
        <taxon>Camponotus</taxon>
    </lineage>
</organism>
<gene>
    <name evidence="2" type="ORF">EAG_15863</name>
</gene>
<dbReference type="Proteomes" id="UP000000311">
    <property type="component" value="Unassembled WGS sequence"/>
</dbReference>
<keyword evidence="3" id="KW-1185">Reference proteome</keyword>
<dbReference type="AlphaFoldDB" id="E2ACP0"/>
<name>E2ACP0_CAMFO</name>
<evidence type="ECO:0000313" key="2">
    <source>
        <dbReference type="EMBL" id="EFN68784.1"/>
    </source>
</evidence>
<evidence type="ECO:0000313" key="3">
    <source>
        <dbReference type="Proteomes" id="UP000000311"/>
    </source>
</evidence>
<sequence>MEARSVPIDTPAAEYRPWRLTLSLSRVVVTHPEVDAVLDRPRCHEEVEVEEEDEEEEEEGEEEDRRGSRHTTGAIAAATATVAAIVTDQLCFA</sequence>
<reference evidence="2 3" key="1">
    <citation type="journal article" date="2010" name="Science">
        <title>Genomic comparison of the ants Camponotus floridanus and Harpegnathos saltator.</title>
        <authorList>
            <person name="Bonasio R."/>
            <person name="Zhang G."/>
            <person name="Ye C."/>
            <person name="Mutti N.S."/>
            <person name="Fang X."/>
            <person name="Qin N."/>
            <person name="Donahue G."/>
            <person name="Yang P."/>
            <person name="Li Q."/>
            <person name="Li C."/>
            <person name="Zhang P."/>
            <person name="Huang Z."/>
            <person name="Berger S.L."/>
            <person name="Reinberg D."/>
            <person name="Wang J."/>
            <person name="Liebig J."/>
        </authorList>
    </citation>
    <scope>NUCLEOTIDE SEQUENCE [LARGE SCALE GENOMIC DNA]</scope>
    <source>
        <strain evidence="3">C129</strain>
    </source>
</reference>
<evidence type="ECO:0000256" key="1">
    <source>
        <dbReference type="SAM" id="MobiDB-lite"/>
    </source>
</evidence>
<feature type="compositionally biased region" description="Acidic residues" evidence="1">
    <location>
        <begin position="47"/>
        <end position="62"/>
    </location>
</feature>
<protein>
    <submittedName>
        <fullName evidence="2">Uncharacterized protein</fullName>
    </submittedName>
</protein>
<dbReference type="EMBL" id="GL438568">
    <property type="protein sequence ID" value="EFN68784.1"/>
    <property type="molecule type" value="Genomic_DNA"/>
</dbReference>
<accession>E2ACP0</accession>
<proteinExistence type="predicted"/>